<feature type="signal peptide" evidence="1">
    <location>
        <begin position="1"/>
        <end position="19"/>
    </location>
</feature>
<organism evidence="3 4">
    <name type="scientific">Anaeromyxobacter dehalogenans (strain ATCC BAA-258 / DSM 21875 / 2CP-1)</name>
    <dbReference type="NCBI Taxonomy" id="455488"/>
    <lineage>
        <taxon>Bacteria</taxon>
        <taxon>Pseudomonadati</taxon>
        <taxon>Myxococcota</taxon>
        <taxon>Myxococcia</taxon>
        <taxon>Myxococcales</taxon>
        <taxon>Cystobacterineae</taxon>
        <taxon>Anaeromyxobacteraceae</taxon>
        <taxon>Anaeromyxobacter</taxon>
    </lineage>
</organism>
<feature type="chain" id="PRO_5002875198" description="EfeO-type cupredoxin-like domain-containing protein" evidence="1">
    <location>
        <begin position="20"/>
        <end position="115"/>
    </location>
</feature>
<dbReference type="KEGG" id="acp:A2cp1_0143"/>
<evidence type="ECO:0000313" key="4">
    <source>
        <dbReference type="Proteomes" id="UP000007089"/>
    </source>
</evidence>
<gene>
    <name evidence="3" type="ordered locus">A2cp1_0143</name>
</gene>
<dbReference type="Proteomes" id="UP000007089">
    <property type="component" value="Chromosome"/>
</dbReference>
<dbReference type="InterPro" id="IPR008972">
    <property type="entry name" value="Cupredoxin"/>
</dbReference>
<keyword evidence="1" id="KW-0732">Signal</keyword>
<proteinExistence type="predicted"/>
<evidence type="ECO:0000256" key="1">
    <source>
        <dbReference type="SAM" id="SignalP"/>
    </source>
</evidence>
<dbReference type="RefSeq" id="WP_012524211.1">
    <property type="nucleotide sequence ID" value="NC_011891.1"/>
</dbReference>
<accession>B8J810</accession>
<dbReference type="AlphaFoldDB" id="B8J810"/>
<reference evidence="3" key="1">
    <citation type="submission" date="2009-01" db="EMBL/GenBank/DDBJ databases">
        <title>Complete sequence of Anaeromyxobacter dehalogenans 2CP-1.</title>
        <authorList>
            <consortium name="US DOE Joint Genome Institute"/>
            <person name="Lucas S."/>
            <person name="Copeland A."/>
            <person name="Lapidus A."/>
            <person name="Glavina del Rio T."/>
            <person name="Dalin E."/>
            <person name="Tice H."/>
            <person name="Bruce D."/>
            <person name="Goodwin L."/>
            <person name="Pitluck S."/>
            <person name="Saunders E."/>
            <person name="Brettin T."/>
            <person name="Detter J.C."/>
            <person name="Han C."/>
            <person name="Larimer F."/>
            <person name="Land M."/>
            <person name="Hauser L."/>
            <person name="Kyrpides N."/>
            <person name="Ovchinnikova G."/>
            <person name="Beliaev A.S."/>
            <person name="Richardson P."/>
        </authorList>
    </citation>
    <scope>NUCLEOTIDE SEQUENCE</scope>
    <source>
        <strain evidence="3">2CP-1</strain>
    </source>
</reference>
<feature type="domain" description="EfeO-type cupredoxin-like" evidence="2">
    <location>
        <begin position="10"/>
        <end position="112"/>
    </location>
</feature>
<dbReference type="EMBL" id="CP001359">
    <property type="protein sequence ID" value="ACL63502.1"/>
    <property type="molecule type" value="Genomic_DNA"/>
</dbReference>
<dbReference type="HOGENOM" id="CLU_131523_1_0_7"/>
<dbReference type="Pfam" id="PF13473">
    <property type="entry name" value="Cupredoxin_1"/>
    <property type="match status" value="1"/>
</dbReference>
<protein>
    <recommendedName>
        <fullName evidence="2">EfeO-type cupredoxin-like domain-containing protein</fullName>
    </recommendedName>
</protein>
<evidence type="ECO:0000313" key="3">
    <source>
        <dbReference type="EMBL" id="ACL63502.1"/>
    </source>
</evidence>
<name>B8J810_ANAD2</name>
<dbReference type="SUPFAM" id="SSF49503">
    <property type="entry name" value="Cupredoxins"/>
    <property type="match status" value="1"/>
</dbReference>
<dbReference type="InterPro" id="IPR028096">
    <property type="entry name" value="EfeO_Cupredoxin"/>
</dbReference>
<sequence>MSRTAILPLAALAAVLALAPACKGDDAKEQVVKITVTKNGYEPWRIEAKAGRPLTLVMTRVTDQTCATEIVIPDLGMNVPLPLNETVMVRVVPQKTGELRFSCGMKMFQGVIDVR</sequence>
<keyword evidence="4" id="KW-1185">Reference proteome</keyword>
<dbReference type="Gene3D" id="2.60.40.420">
    <property type="entry name" value="Cupredoxins - blue copper proteins"/>
    <property type="match status" value="1"/>
</dbReference>
<evidence type="ECO:0000259" key="2">
    <source>
        <dbReference type="Pfam" id="PF13473"/>
    </source>
</evidence>